<dbReference type="OrthoDB" id="10545665at2759"/>
<evidence type="ECO:0000313" key="1">
    <source>
        <dbReference type="EMBL" id="KAG2247424.1"/>
    </source>
</evidence>
<dbReference type="Proteomes" id="UP000886595">
    <property type="component" value="Unassembled WGS sequence"/>
</dbReference>
<sequence length="98" mass="11327">MNPVQAVIRGRFRTPLLTRFSLNDRGQLHSVKPLGVVKNYRKLWLVVDQQKHGRKPRKRGHRDFFSYEIERGNAKAKANSLSCASESYAILRVQQGHL</sequence>
<name>A0A8X7TMU3_BRACI</name>
<dbReference type="EMBL" id="JAAMPC010000017">
    <property type="protein sequence ID" value="KAG2247424.1"/>
    <property type="molecule type" value="Genomic_DNA"/>
</dbReference>
<keyword evidence="2" id="KW-1185">Reference proteome</keyword>
<comment type="caution">
    <text evidence="1">The sequence shown here is derived from an EMBL/GenBank/DDBJ whole genome shotgun (WGS) entry which is preliminary data.</text>
</comment>
<evidence type="ECO:0000313" key="2">
    <source>
        <dbReference type="Proteomes" id="UP000886595"/>
    </source>
</evidence>
<accession>A0A8X7TMU3</accession>
<reference evidence="1 2" key="1">
    <citation type="submission" date="2020-02" db="EMBL/GenBank/DDBJ databases">
        <authorList>
            <person name="Ma Q."/>
            <person name="Huang Y."/>
            <person name="Song X."/>
            <person name="Pei D."/>
        </authorList>
    </citation>
    <scope>NUCLEOTIDE SEQUENCE [LARGE SCALE GENOMIC DNA]</scope>
    <source>
        <strain evidence="1">Sxm20200214</strain>
        <tissue evidence="1">Leaf</tissue>
    </source>
</reference>
<dbReference type="AlphaFoldDB" id="A0A8X7TMU3"/>
<protein>
    <submittedName>
        <fullName evidence="1">Uncharacterized protein</fullName>
    </submittedName>
</protein>
<organism evidence="1 2">
    <name type="scientific">Brassica carinata</name>
    <name type="common">Ethiopian mustard</name>
    <name type="synonym">Abyssinian cabbage</name>
    <dbReference type="NCBI Taxonomy" id="52824"/>
    <lineage>
        <taxon>Eukaryota</taxon>
        <taxon>Viridiplantae</taxon>
        <taxon>Streptophyta</taxon>
        <taxon>Embryophyta</taxon>
        <taxon>Tracheophyta</taxon>
        <taxon>Spermatophyta</taxon>
        <taxon>Magnoliopsida</taxon>
        <taxon>eudicotyledons</taxon>
        <taxon>Gunneridae</taxon>
        <taxon>Pentapetalae</taxon>
        <taxon>rosids</taxon>
        <taxon>malvids</taxon>
        <taxon>Brassicales</taxon>
        <taxon>Brassicaceae</taxon>
        <taxon>Brassiceae</taxon>
        <taxon>Brassica</taxon>
    </lineage>
</organism>
<gene>
    <name evidence="1" type="ORF">Bca52824_087052</name>
</gene>
<proteinExistence type="predicted"/>